<dbReference type="Gene3D" id="3.90.76.10">
    <property type="entry name" value="Dipeptide-binding Protein, Domain 1"/>
    <property type="match status" value="1"/>
</dbReference>
<evidence type="ECO:0000256" key="2">
    <source>
        <dbReference type="ARBA" id="ARBA00022448"/>
    </source>
</evidence>
<dbReference type="Gene3D" id="3.10.105.10">
    <property type="entry name" value="Dipeptide-binding Protein, Domain 3"/>
    <property type="match status" value="1"/>
</dbReference>
<reference evidence="6 7" key="1">
    <citation type="submission" date="2018-10" db="EMBL/GenBank/DDBJ databases">
        <title>Anaerotruncus faecis sp. nov., isolated from human feces.</title>
        <authorList>
            <person name="Wang Y.-J."/>
        </authorList>
    </citation>
    <scope>NUCLEOTIDE SEQUENCE [LARGE SCALE GENOMIC DNA]</scope>
    <source>
        <strain evidence="6 7">22A2-44</strain>
    </source>
</reference>
<name>A0A498D0A0_9FIRM</name>
<feature type="chain" id="PRO_5019789582" evidence="4">
    <location>
        <begin position="28"/>
        <end position="511"/>
    </location>
</feature>
<dbReference type="GO" id="GO:0043190">
    <property type="term" value="C:ATP-binding cassette (ABC) transporter complex"/>
    <property type="evidence" value="ECO:0007669"/>
    <property type="project" value="InterPro"/>
</dbReference>
<dbReference type="PROSITE" id="PS51257">
    <property type="entry name" value="PROKAR_LIPOPROTEIN"/>
    <property type="match status" value="1"/>
</dbReference>
<evidence type="ECO:0000313" key="7">
    <source>
        <dbReference type="Proteomes" id="UP000276301"/>
    </source>
</evidence>
<comment type="caution">
    <text evidence="6">The sequence shown here is derived from an EMBL/GenBank/DDBJ whole genome shotgun (WGS) entry which is preliminary data.</text>
</comment>
<dbReference type="Pfam" id="PF00496">
    <property type="entry name" value="SBP_bac_5"/>
    <property type="match status" value="1"/>
</dbReference>
<dbReference type="GO" id="GO:0042597">
    <property type="term" value="C:periplasmic space"/>
    <property type="evidence" value="ECO:0007669"/>
    <property type="project" value="UniProtKB-ARBA"/>
</dbReference>
<dbReference type="PIRSF" id="PIRSF002741">
    <property type="entry name" value="MppA"/>
    <property type="match status" value="1"/>
</dbReference>
<feature type="signal peptide" evidence="4">
    <location>
        <begin position="1"/>
        <end position="27"/>
    </location>
</feature>
<dbReference type="InterPro" id="IPR030678">
    <property type="entry name" value="Peptide/Ni-bd"/>
</dbReference>
<evidence type="ECO:0000259" key="5">
    <source>
        <dbReference type="Pfam" id="PF00496"/>
    </source>
</evidence>
<dbReference type="Gene3D" id="3.40.190.10">
    <property type="entry name" value="Periplasmic binding protein-like II"/>
    <property type="match status" value="1"/>
</dbReference>
<organism evidence="6 7">
    <name type="scientific">Anaerotruncus massiliensis</name>
    <name type="common">ex Liu et al. 2021</name>
    <dbReference type="NCBI Taxonomy" id="2321404"/>
    <lineage>
        <taxon>Bacteria</taxon>
        <taxon>Bacillati</taxon>
        <taxon>Bacillota</taxon>
        <taxon>Clostridia</taxon>
        <taxon>Eubacteriales</taxon>
        <taxon>Oscillospiraceae</taxon>
        <taxon>Anaerotruncus</taxon>
    </lineage>
</organism>
<keyword evidence="7" id="KW-1185">Reference proteome</keyword>
<dbReference type="GO" id="GO:1904680">
    <property type="term" value="F:peptide transmembrane transporter activity"/>
    <property type="evidence" value="ECO:0007669"/>
    <property type="project" value="TreeGrafter"/>
</dbReference>
<dbReference type="AlphaFoldDB" id="A0A498D0A0"/>
<feature type="domain" description="Solute-binding protein family 5" evidence="5">
    <location>
        <begin position="81"/>
        <end position="429"/>
    </location>
</feature>
<dbReference type="PANTHER" id="PTHR30290">
    <property type="entry name" value="PERIPLASMIC BINDING COMPONENT OF ABC TRANSPORTER"/>
    <property type="match status" value="1"/>
</dbReference>
<evidence type="ECO:0000256" key="1">
    <source>
        <dbReference type="ARBA" id="ARBA00005695"/>
    </source>
</evidence>
<dbReference type="CDD" id="cd00995">
    <property type="entry name" value="PBP2_NikA_DppA_OppA_like"/>
    <property type="match status" value="1"/>
</dbReference>
<dbReference type="InterPro" id="IPR039424">
    <property type="entry name" value="SBP_5"/>
</dbReference>
<evidence type="ECO:0000256" key="3">
    <source>
        <dbReference type="ARBA" id="ARBA00022729"/>
    </source>
</evidence>
<keyword evidence="3 4" id="KW-0732">Signal</keyword>
<gene>
    <name evidence="6" type="ORF">D4A47_07945</name>
</gene>
<keyword evidence="2" id="KW-0813">Transport</keyword>
<proteinExistence type="inferred from homology"/>
<comment type="similarity">
    <text evidence="1">Belongs to the bacterial solute-binding protein 5 family.</text>
</comment>
<dbReference type="PANTHER" id="PTHR30290:SF9">
    <property type="entry name" value="OLIGOPEPTIDE-BINDING PROTEIN APPA"/>
    <property type="match status" value="1"/>
</dbReference>
<dbReference type="InterPro" id="IPR000914">
    <property type="entry name" value="SBP_5_dom"/>
</dbReference>
<sequence length="511" mass="55745">MKKMRLLRTCLAAVLCLSLLSACGKSADGGAAAPGGKDTLVVAVANEPTTMDPYGKNDSTSANFKVQVFDTLLALGPDGEAVPCIAESWEYTDDTTLVLHIRDGVVFHNGDPLTADDVFYSIGQTMASTYLQPFVDVIDLEKSTVDDEHTITLRMTQPCGPLFSQLCYVYIVPQKYHSEKGAEAFAEEPVGSGPFALSKWVRGDRLEYTANDRYWGTKPSVNKLIMRVIAEPSSRTVEIESGGVDIAMNISASDLPMLEENPDVQILRADSYNNCFIGFDCTLAPYDNKLVRQAISCAIDKESIVQTVYGTTGSVADGPISPAIWGYNPGLKPYAYDPEKAKQLLTEAGYPDGIDVVITTSDAQLRIDIAEMVQNQLAAVGIRTSVEVLENATYLDKIVNGGFQMYILTWPTYTGDADYGLSDTFHTGSATWANTARYSNPEVDALLDIGANTIDQDARRDAYYKAQELIVEDCPWVFLWNSEEIAVARSSVQGLEAPPSGRYSFNKVTFA</sequence>
<evidence type="ECO:0000256" key="4">
    <source>
        <dbReference type="SAM" id="SignalP"/>
    </source>
</evidence>
<dbReference type="RefSeq" id="WP_121586885.1">
    <property type="nucleotide sequence ID" value="NZ_RCHT01000012.1"/>
</dbReference>
<accession>A0A498D0A0</accession>
<dbReference type="SUPFAM" id="SSF53850">
    <property type="entry name" value="Periplasmic binding protein-like II"/>
    <property type="match status" value="1"/>
</dbReference>
<dbReference type="EMBL" id="RCHT01000012">
    <property type="protein sequence ID" value="RLL10815.1"/>
    <property type="molecule type" value="Genomic_DNA"/>
</dbReference>
<evidence type="ECO:0000313" key="6">
    <source>
        <dbReference type="EMBL" id="RLL10815.1"/>
    </source>
</evidence>
<dbReference type="GO" id="GO:0015833">
    <property type="term" value="P:peptide transport"/>
    <property type="evidence" value="ECO:0007669"/>
    <property type="project" value="TreeGrafter"/>
</dbReference>
<protein>
    <submittedName>
        <fullName evidence="6">ABC transporter substrate-binding protein</fullName>
    </submittedName>
</protein>
<dbReference type="Proteomes" id="UP000276301">
    <property type="component" value="Unassembled WGS sequence"/>
</dbReference>